<keyword evidence="4" id="KW-1185">Reference proteome</keyword>
<feature type="region of interest" description="Disordered" evidence="1">
    <location>
        <begin position="35"/>
        <end position="56"/>
    </location>
</feature>
<dbReference type="Gene3D" id="3.40.30.10">
    <property type="entry name" value="Glutaredoxin"/>
    <property type="match status" value="1"/>
</dbReference>
<name>A0A3M2J4C3_9CELL</name>
<dbReference type="SUPFAM" id="SSF52833">
    <property type="entry name" value="Thioredoxin-like"/>
    <property type="match status" value="1"/>
</dbReference>
<reference evidence="3 4" key="1">
    <citation type="submission" date="2018-10" db="EMBL/GenBank/DDBJ databases">
        <title>Isolation, diversity and antifungal activity of actinobacteria from wheat.</title>
        <authorList>
            <person name="Han C."/>
        </authorList>
    </citation>
    <scope>NUCLEOTIDE SEQUENCE [LARGE SCALE GENOMIC DNA]</scope>
    <source>
        <strain evidence="3 4">NEAU-YY56</strain>
    </source>
</reference>
<feature type="domain" description="Thioredoxin-like fold" evidence="2">
    <location>
        <begin position="96"/>
        <end position="267"/>
    </location>
</feature>
<dbReference type="EMBL" id="RFFI01000066">
    <property type="protein sequence ID" value="RMI08952.1"/>
    <property type="molecule type" value="Genomic_DNA"/>
</dbReference>
<feature type="compositionally biased region" description="Low complexity" evidence="1">
    <location>
        <begin position="35"/>
        <end position="53"/>
    </location>
</feature>
<dbReference type="InterPro" id="IPR036249">
    <property type="entry name" value="Thioredoxin-like_sf"/>
</dbReference>
<dbReference type="PROSITE" id="PS51257">
    <property type="entry name" value="PROKAR_LIPOPROTEIN"/>
    <property type="match status" value="1"/>
</dbReference>
<dbReference type="Pfam" id="PF13462">
    <property type="entry name" value="Thioredoxin_4"/>
    <property type="match status" value="1"/>
</dbReference>
<organism evidence="3 4">
    <name type="scientific">Cellulomonas triticagri</name>
    <dbReference type="NCBI Taxonomy" id="2483352"/>
    <lineage>
        <taxon>Bacteria</taxon>
        <taxon>Bacillati</taxon>
        <taxon>Actinomycetota</taxon>
        <taxon>Actinomycetes</taxon>
        <taxon>Micrococcales</taxon>
        <taxon>Cellulomonadaceae</taxon>
        <taxon>Cellulomonas</taxon>
    </lineage>
</organism>
<dbReference type="InterPro" id="IPR012336">
    <property type="entry name" value="Thioredoxin-like_fold"/>
</dbReference>
<dbReference type="OrthoDB" id="117402at2"/>
<accession>A0A3M2J4C3</accession>
<evidence type="ECO:0000259" key="2">
    <source>
        <dbReference type="Pfam" id="PF13462"/>
    </source>
</evidence>
<dbReference type="AlphaFoldDB" id="A0A3M2J4C3"/>
<dbReference type="RefSeq" id="WP_122149752.1">
    <property type="nucleotide sequence ID" value="NZ_RFFI01000066.1"/>
</dbReference>
<evidence type="ECO:0000313" key="3">
    <source>
        <dbReference type="EMBL" id="RMI08952.1"/>
    </source>
</evidence>
<comment type="caution">
    <text evidence="3">The sequence shown here is derived from an EMBL/GenBank/DDBJ whole genome shotgun (WGS) entry which is preliminary data.</text>
</comment>
<gene>
    <name evidence="3" type="ORF">EBM89_12480</name>
</gene>
<protein>
    <submittedName>
        <fullName evidence="3">Disulfide bond formation protein DsbA</fullName>
    </submittedName>
</protein>
<proteinExistence type="predicted"/>
<evidence type="ECO:0000313" key="4">
    <source>
        <dbReference type="Proteomes" id="UP000269289"/>
    </source>
</evidence>
<dbReference type="Proteomes" id="UP000269289">
    <property type="component" value="Unassembled WGS sequence"/>
</dbReference>
<sequence>MPPRPQSVHARPRRAAVGVLLAALLAGCGVPGMEPAPRASDAASSPGPAADGVRYGGGDDGVVAPDLADVRAPATASADGSIPVSGAGVGVAGEGDVRVDVYYDPACPWCRTLELQEGVALRALVADGGVTLVHRPLAFLDARWGGTYSTRAVNALAHVADADPERYPDLLEALLVQQPEAGEAEGLDDDRIAAIAAEVGVDPAVVSRFTDATTTPYRVALDDGGTEDRAAAARTFAPWVAAATHRAGLDLPEVTVPTVLVDGQPVGDWTEPGVLVTAVRDALAERAAGT</sequence>
<evidence type="ECO:0000256" key="1">
    <source>
        <dbReference type="SAM" id="MobiDB-lite"/>
    </source>
</evidence>